<evidence type="ECO:0000256" key="1">
    <source>
        <dbReference type="ARBA" id="ARBA00022737"/>
    </source>
</evidence>
<feature type="domain" description="K Homology" evidence="3">
    <location>
        <begin position="2"/>
        <end position="87"/>
    </location>
</feature>
<dbReference type="PROSITE" id="PS50084">
    <property type="entry name" value="KH_TYPE_1"/>
    <property type="match status" value="2"/>
</dbReference>
<gene>
    <name evidence="4" type="ORF">DARMORV10_C08P09750.1</name>
</gene>
<reference evidence="4" key="1">
    <citation type="submission" date="2021-01" db="EMBL/GenBank/DDBJ databases">
        <authorList>
            <consortium name="Genoscope - CEA"/>
            <person name="William W."/>
        </authorList>
    </citation>
    <scope>NUCLEOTIDE SEQUENCE</scope>
</reference>
<dbReference type="AlphaFoldDB" id="A0A816UY32"/>
<dbReference type="GO" id="GO:0003723">
    <property type="term" value="F:RNA binding"/>
    <property type="evidence" value="ECO:0007669"/>
    <property type="project" value="UniProtKB-UniRule"/>
</dbReference>
<proteinExistence type="predicted"/>
<dbReference type="Gene3D" id="3.30.1370.10">
    <property type="entry name" value="K Homology domain, type 1"/>
    <property type="match status" value="2"/>
</dbReference>
<dbReference type="Pfam" id="PF00013">
    <property type="entry name" value="KH_1"/>
    <property type="match status" value="2"/>
</dbReference>
<dbReference type="PANTHER" id="PTHR10288">
    <property type="entry name" value="KH DOMAIN CONTAINING RNA BINDING PROTEIN"/>
    <property type="match status" value="1"/>
</dbReference>
<dbReference type="EMBL" id="HG994372">
    <property type="protein sequence ID" value="CAF2107198.1"/>
    <property type="molecule type" value="Genomic_DNA"/>
</dbReference>
<dbReference type="SUPFAM" id="SSF54791">
    <property type="entry name" value="Eukaryotic type KH-domain (KH-domain type I)"/>
    <property type="match status" value="2"/>
</dbReference>
<dbReference type="SMART" id="SM00322">
    <property type="entry name" value="KH"/>
    <property type="match status" value="2"/>
</dbReference>
<accession>A0A816UY32</accession>
<evidence type="ECO:0000259" key="3">
    <source>
        <dbReference type="SMART" id="SM00322"/>
    </source>
</evidence>
<name>A0A816UY32_BRANA</name>
<protein>
    <submittedName>
        <fullName evidence="4">(rape) hypothetical protein</fullName>
    </submittedName>
</protein>
<organism evidence="4">
    <name type="scientific">Brassica napus</name>
    <name type="common">Rape</name>
    <dbReference type="NCBI Taxonomy" id="3708"/>
    <lineage>
        <taxon>Eukaryota</taxon>
        <taxon>Viridiplantae</taxon>
        <taxon>Streptophyta</taxon>
        <taxon>Embryophyta</taxon>
        <taxon>Tracheophyta</taxon>
        <taxon>Spermatophyta</taxon>
        <taxon>Magnoliopsida</taxon>
        <taxon>eudicotyledons</taxon>
        <taxon>Gunneridae</taxon>
        <taxon>Pentapetalae</taxon>
        <taxon>rosids</taxon>
        <taxon>malvids</taxon>
        <taxon>Brassicales</taxon>
        <taxon>Brassicaceae</taxon>
        <taxon>Brassiceae</taxon>
        <taxon>Brassica</taxon>
    </lineage>
</organism>
<sequence length="165" mass="17891">MARLAWGLRVSSDRPVAKVGAIIGRKGDIIRKMCEETSARIKVLDGPATTQDRVDSVDNGATIFPENQTPIPSGVTATTLLNENSDAFPELNQPDSSAAAERWPGWPGDCVFRVIVPVAKVGAIIGRKGDIIRKMCEETRARIKVLDGPATTQDRVVSLFLHNSR</sequence>
<keyword evidence="1" id="KW-0677">Repeat</keyword>
<keyword evidence="2" id="KW-0694">RNA-binding</keyword>
<evidence type="ECO:0000313" key="4">
    <source>
        <dbReference type="EMBL" id="CAF2107198.1"/>
    </source>
</evidence>
<feature type="domain" description="K Homology" evidence="3">
    <location>
        <begin position="108"/>
        <end position="165"/>
    </location>
</feature>
<dbReference type="InterPro" id="IPR004088">
    <property type="entry name" value="KH_dom_type_1"/>
</dbReference>
<evidence type="ECO:0000256" key="2">
    <source>
        <dbReference type="PROSITE-ProRule" id="PRU00117"/>
    </source>
</evidence>
<dbReference type="Proteomes" id="UP001295469">
    <property type="component" value="Chromosome C08"/>
</dbReference>
<dbReference type="InterPro" id="IPR036612">
    <property type="entry name" value="KH_dom_type_1_sf"/>
</dbReference>
<dbReference type="InterPro" id="IPR004087">
    <property type="entry name" value="KH_dom"/>
</dbReference>